<feature type="region of interest" description="Disordered" evidence="7">
    <location>
        <begin position="1"/>
        <end position="101"/>
    </location>
</feature>
<evidence type="ECO:0008006" key="12">
    <source>
        <dbReference type="Google" id="ProtNLM"/>
    </source>
</evidence>
<dbReference type="STRING" id="4536.A0A0E0FUS1"/>
<dbReference type="CDD" id="cd00167">
    <property type="entry name" value="SANT"/>
    <property type="match status" value="2"/>
</dbReference>
<dbReference type="Gene3D" id="1.10.10.60">
    <property type="entry name" value="Homeodomain-like"/>
    <property type="match status" value="3"/>
</dbReference>
<evidence type="ECO:0000313" key="11">
    <source>
        <dbReference type="Proteomes" id="UP000006591"/>
    </source>
</evidence>
<dbReference type="GO" id="GO:0005634">
    <property type="term" value="C:nucleus"/>
    <property type="evidence" value="ECO:0007669"/>
    <property type="project" value="UniProtKB-SubCell"/>
</dbReference>
<dbReference type="PANTHER" id="PTHR47995:SF18">
    <property type="entry name" value="TRANSCRIPTION FACTOR MYB65"/>
    <property type="match status" value="1"/>
</dbReference>
<feature type="region of interest" description="Disordered" evidence="7">
    <location>
        <begin position="212"/>
        <end position="239"/>
    </location>
</feature>
<name>A0A0E0FUS1_ORYNI</name>
<reference evidence="10" key="2">
    <citation type="submission" date="2018-04" db="EMBL/GenBank/DDBJ databases">
        <title>OnivRS2 (Oryza nivara Reference Sequence Version 2).</title>
        <authorList>
            <person name="Zhang J."/>
            <person name="Kudrna D."/>
            <person name="Lee S."/>
            <person name="Talag J."/>
            <person name="Rajasekar S."/>
            <person name="Welchert J."/>
            <person name="Hsing Y.-I."/>
            <person name="Wing R.A."/>
        </authorList>
    </citation>
    <scope>NUCLEOTIDE SEQUENCE [LARGE SCALE GENOMIC DNA]</scope>
</reference>
<dbReference type="GO" id="GO:0048653">
    <property type="term" value="P:anther development"/>
    <property type="evidence" value="ECO:0007669"/>
    <property type="project" value="EnsemblPlants"/>
</dbReference>
<dbReference type="AlphaFoldDB" id="A0A0E0FUS1"/>
<evidence type="ECO:0000256" key="6">
    <source>
        <dbReference type="ARBA" id="ARBA00023242"/>
    </source>
</evidence>
<dbReference type="eggNOG" id="KOG0048">
    <property type="taxonomic scope" value="Eukaryota"/>
</dbReference>
<evidence type="ECO:0000259" key="8">
    <source>
        <dbReference type="PROSITE" id="PS50090"/>
    </source>
</evidence>
<evidence type="ECO:0000256" key="7">
    <source>
        <dbReference type="SAM" id="MobiDB-lite"/>
    </source>
</evidence>
<dbReference type="SMART" id="SM00717">
    <property type="entry name" value="SANT"/>
    <property type="match status" value="2"/>
</dbReference>
<dbReference type="OMA" id="DLCNDYK"/>
<evidence type="ECO:0000256" key="1">
    <source>
        <dbReference type="ARBA" id="ARBA00004123"/>
    </source>
</evidence>
<evidence type="ECO:0000256" key="5">
    <source>
        <dbReference type="ARBA" id="ARBA00023163"/>
    </source>
</evidence>
<evidence type="ECO:0000256" key="4">
    <source>
        <dbReference type="ARBA" id="ARBA00023125"/>
    </source>
</evidence>
<dbReference type="Proteomes" id="UP000006591">
    <property type="component" value="Chromosome 1"/>
</dbReference>
<dbReference type="InterPro" id="IPR001005">
    <property type="entry name" value="SANT/Myb"/>
</dbReference>
<accession>A0A0E0FUS1</accession>
<comment type="subcellular location">
    <subcellularLocation>
        <location evidence="1">Nucleus</location>
    </subcellularLocation>
</comment>
<keyword evidence="3" id="KW-0805">Transcription regulation</keyword>
<feature type="compositionally biased region" description="Gly residues" evidence="7">
    <location>
        <begin position="221"/>
        <end position="232"/>
    </location>
</feature>
<dbReference type="FunFam" id="1.10.10.60:FF:000001">
    <property type="entry name" value="MYB-related transcription factor"/>
    <property type="match status" value="1"/>
</dbReference>
<dbReference type="PROSITE" id="PS51294">
    <property type="entry name" value="HTH_MYB"/>
    <property type="match status" value="2"/>
</dbReference>
<dbReference type="GO" id="GO:0009555">
    <property type="term" value="P:pollen development"/>
    <property type="evidence" value="ECO:0007669"/>
    <property type="project" value="EnsemblPlants"/>
</dbReference>
<proteinExistence type="predicted"/>
<sequence length="718" mass="75930">MGGGGVSPGWARSLSCSSARSLPLRVQSTDELGGAKEGAIGAPLGSNSAPILSPPAAGFGQSESDCEMIHQEQMDSPVADDGSSGGSPHRGGGPPLKKGPWTSAEDAILVDYVKKHGEGNWNAVQKNTGLFRCGKSCRLRGGGVSPGWARSLSCSSARSLPLRVQSTDELGGAKEGAIGAPLGSNSAPILSPPAAGFGQSESDCEMIHQEQMDSPVADDGSSGGSPHRGGGPPLKKGPWTSAEDAILVDYVKKHGEGNWNAVQKNTGLFRCGKSCRLRWANHLRPPPRLPGRTDNEIKNYWNTRIKRCQRAGLPIYPTSVCNQSSNEDQQCSSDFDCGENLSNDLLNANGLYLPDFTCDNFIANSEALPYAPHLSAVSISNLLGQSFASKSCSFMDQVNQTGMLKQSDGVLPGLSDTINGVISSVDQFSNDSEKLKQAVGFDYLHEANSTSKIIAPFGGALNGSHAFLNGNFSASRPTSGPLKMELPSLQDTESDPNSWLKYTVAPALQPTELVDPYLQSPAATPSVKSECASPRNSGLLEELIHEAQTLRSGKNQQTSVISSSSSVGTPCNTTVLSPEFDMCQEYWEEQHPGPFLNDCAPFSGNSFTESTPPVSAASPDIFQLSKVSPAQSTSMGSGEQVMGPKYEPGDTSPHPENFRPDALFSGNTADPSVFNNAIAMLLGNDLSIDCRPVLGDGIMFNSSSWSNMPHACEMSEFK</sequence>
<dbReference type="PANTHER" id="PTHR47995">
    <property type="entry name" value="TRANSCRIPTION FACTOR MYB33-RELATED"/>
    <property type="match status" value="1"/>
</dbReference>
<dbReference type="HOGENOM" id="CLU_023548_1_1_1"/>
<dbReference type="EnsemblPlants" id="ONIVA01G39670.1">
    <property type="protein sequence ID" value="ONIVA01G39670.1"/>
    <property type="gene ID" value="ONIVA01G39670"/>
</dbReference>
<evidence type="ECO:0000313" key="10">
    <source>
        <dbReference type="EnsemblPlants" id="ONIVA01G39670.1"/>
    </source>
</evidence>
<evidence type="ECO:0000256" key="2">
    <source>
        <dbReference type="ARBA" id="ARBA00022737"/>
    </source>
</evidence>
<dbReference type="Gramene" id="ONIVA01G39670.1">
    <property type="protein sequence ID" value="ONIVA01G39670.1"/>
    <property type="gene ID" value="ONIVA01G39670"/>
</dbReference>
<feature type="compositionally biased region" description="Low complexity" evidence="7">
    <location>
        <begin position="12"/>
        <end position="25"/>
    </location>
</feature>
<dbReference type="PROSITE" id="PS50090">
    <property type="entry name" value="MYB_LIKE"/>
    <property type="match status" value="2"/>
</dbReference>
<feature type="compositionally biased region" description="Gly residues" evidence="7">
    <location>
        <begin position="83"/>
        <end position="94"/>
    </location>
</feature>
<dbReference type="Pfam" id="PF00249">
    <property type="entry name" value="Myb_DNA-binding"/>
    <property type="match status" value="2"/>
</dbReference>
<dbReference type="GO" id="GO:0003677">
    <property type="term" value="F:DNA binding"/>
    <property type="evidence" value="ECO:0007669"/>
    <property type="project" value="UniProtKB-KW"/>
</dbReference>
<keyword evidence="11" id="KW-1185">Reference proteome</keyword>
<feature type="domain" description="HTH myb-type" evidence="9">
    <location>
        <begin position="93"/>
        <end position="140"/>
    </location>
</feature>
<feature type="domain" description="Myb-like" evidence="8">
    <location>
        <begin position="231"/>
        <end position="283"/>
    </location>
</feature>
<dbReference type="SUPFAM" id="SSF46689">
    <property type="entry name" value="Homeodomain-like"/>
    <property type="match status" value="2"/>
</dbReference>
<reference evidence="10" key="1">
    <citation type="submission" date="2015-04" db="UniProtKB">
        <authorList>
            <consortium name="EnsemblPlants"/>
        </authorList>
    </citation>
    <scope>IDENTIFICATION</scope>
    <source>
        <strain evidence="10">SL10</strain>
    </source>
</reference>
<organism evidence="10">
    <name type="scientific">Oryza nivara</name>
    <name type="common">Indian wild rice</name>
    <name type="synonym">Oryza sativa f. spontanea</name>
    <dbReference type="NCBI Taxonomy" id="4536"/>
    <lineage>
        <taxon>Eukaryota</taxon>
        <taxon>Viridiplantae</taxon>
        <taxon>Streptophyta</taxon>
        <taxon>Embryophyta</taxon>
        <taxon>Tracheophyta</taxon>
        <taxon>Spermatophyta</taxon>
        <taxon>Magnoliopsida</taxon>
        <taxon>Liliopsida</taxon>
        <taxon>Poales</taxon>
        <taxon>Poaceae</taxon>
        <taxon>BOP clade</taxon>
        <taxon>Oryzoideae</taxon>
        <taxon>Oryzeae</taxon>
        <taxon>Oryzinae</taxon>
        <taxon>Oryza</taxon>
    </lineage>
</organism>
<dbReference type="InterPro" id="IPR017930">
    <property type="entry name" value="Myb_dom"/>
</dbReference>
<keyword evidence="6" id="KW-0539">Nucleus</keyword>
<dbReference type="InterPro" id="IPR009057">
    <property type="entry name" value="Homeodomain-like_sf"/>
</dbReference>
<evidence type="ECO:0000259" key="9">
    <source>
        <dbReference type="PROSITE" id="PS51294"/>
    </source>
</evidence>
<keyword evidence="4" id="KW-0238">DNA-binding</keyword>
<keyword evidence="2" id="KW-0677">Repeat</keyword>
<feature type="domain" description="Myb-like" evidence="8">
    <location>
        <begin position="93"/>
        <end position="140"/>
    </location>
</feature>
<protein>
    <recommendedName>
        <fullName evidence="12">Transcription factor</fullName>
    </recommendedName>
</protein>
<feature type="domain" description="HTH myb-type" evidence="9">
    <location>
        <begin position="231"/>
        <end position="287"/>
    </location>
</feature>
<feature type="region of interest" description="Disordered" evidence="7">
    <location>
        <begin position="629"/>
        <end position="654"/>
    </location>
</feature>
<evidence type="ECO:0000256" key="3">
    <source>
        <dbReference type="ARBA" id="ARBA00023015"/>
    </source>
</evidence>
<keyword evidence="5" id="KW-0804">Transcription</keyword>